<accession>A0A927PLR5</accession>
<proteinExistence type="predicted"/>
<evidence type="ECO:0000313" key="1">
    <source>
        <dbReference type="EMBL" id="MBD8505657.1"/>
    </source>
</evidence>
<dbReference type="Pfam" id="PF08922">
    <property type="entry name" value="DUF1905"/>
    <property type="match status" value="1"/>
</dbReference>
<comment type="caution">
    <text evidence="1">The sequence shown here is derived from an EMBL/GenBank/DDBJ whole genome shotgun (WGS) entry which is preliminary data.</text>
</comment>
<dbReference type="EMBL" id="JACYWE010000002">
    <property type="protein sequence ID" value="MBD8505657.1"/>
    <property type="molecule type" value="Genomic_DNA"/>
</dbReference>
<dbReference type="AlphaFoldDB" id="A0A927PLR5"/>
<protein>
    <submittedName>
        <fullName evidence="1">DUF1905 domain-containing protein</fullName>
    </submittedName>
</protein>
<dbReference type="InterPro" id="IPR037079">
    <property type="entry name" value="AF2212/PG0164-like_sf"/>
</dbReference>
<sequence>MRWVFDADLFLWHGDAVSWTFLRLPLDVAEEIDDRQAGPRAGFGSVRVAATIGATTWHTSVFPDKPTGSFLLPIKKQVRAAEGIAEGDTVTVALEIAEA</sequence>
<dbReference type="Proteomes" id="UP000642993">
    <property type="component" value="Unassembled WGS sequence"/>
</dbReference>
<reference evidence="1" key="1">
    <citation type="submission" date="2020-09" db="EMBL/GenBank/DDBJ databases">
        <title>Hoyosella lacisalsi sp. nov., a halotolerant actinobacterium isolated from soil of Lake Gudzhirganskoe.</title>
        <authorList>
            <person name="Yang Q."/>
            <person name="Guo P.Y."/>
            <person name="Liu S.W."/>
            <person name="Li F.N."/>
            <person name="Sun C.H."/>
        </authorList>
    </citation>
    <scope>NUCLEOTIDE SEQUENCE</scope>
    <source>
        <strain evidence="1">G463</strain>
    </source>
</reference>
<gene>
    <name evidence="1" type="ORF">HT102_04040</name>
</gene>
<evidence type="ECO:0000313" key="2">
    <source>
        <dbReference type="Proteomes" id="UP000642993"/>
    </source>
</evidence>
<dbReference type="Gene3D" id="2.40.30.100">
    <property type="entry name" value="AF2212/PG0164-like"/>
    <property type="match status" value="1"/>
</dbReference>
<dbReference type="RefSeq" id="WP_192038138.1">
    <property type="nucleotide sequence ID" value="NZ_JACYWE010000002.1"/>
</dbReference>
<keyword evidence="2" id="KW-1185">Reference proteome</keyword>
<name>A0A927PLR5_9ACTN</name>
<dbReference type="InterPro" id="IPR015018">
    <property type="entry name" value="DUF1905"/>
</dbReference>
<dbReference type="SUPFAM" id="SSF141694">
    <property type="entry name" value="AF2212/PG0164-like"/>
    <property type="match status" value="1"/>
</dbReference>
<organism evidence="1 2">
    <name type="scientific">Lolliginicoccus lacisalsi</name>
    <dbReference type="NCBI Taxonomy" id="2742202"/>
    <lineage>
        <taxon>Bacteria</taxon>
        <taxon>Bacillati</taxon>
        <taxon>Actinomycetota</taxon>
        <taxon>Actinomycetes</taxon>
        <taxon>Mycobacteriales</taxon>
        <taxon>Hoyosellaceae</taxon>
        <taxon>Lolliginicoccus</taxon>
    </lineage>
</organism>